<dbReference type="InterPro" id="IPR014014">
    <property type="entry name" value="RNA_helicase_DEAD_Q_motif"/>
</dbReference>
<dbReference type="PROSITE" id="PS51194">
    <property type="entry name" value="HELICASE_CTER"/>
    <property type="match status" value="1"/>
</dbReference>
<organism evidence="10">
    <name type="scientific">Lygus hesperus</name>
    <name type="common">Western plant bug</name>
    <dbReference type="NCBI Taxonomy" id="30085"/>
    <lineage>
        <taxon>Eukaryota</taxon>
        <taxon>Metazoa</taxon>
        <taxon>Ecdysozoa</taxon>
        <taxon>Arthropoda</taxon>
        <taxon>Hexapoda</taxon>
        <taxon>Insecta</taxon>
        <taxon>Pterygota</taxon>
        <taxon>Neoptera</taxon>
        <taxon>Paraneoptera</taxon>
        <taxon>Hemiptera</taxon>
        <taxon>Heteroptera</taxon>
        <taxon>Panheteroptera</taxon>
        <taxon>Cimicomorpha</taxon>
        <taxon>Miridae</taxon>
        <taxon>Mirini</taxon>
        <taxon>Lygus</taxon>
    </lineage>
</organism>
<dbReference type="AlphaFoldDB" id="A0A0A9Z2K7"/>
<feature type="short sequence motif" description="Q motif" evidence="6">
    <location>
        <begin position="135"/>
        <end position="163"/>
    </location>
</feature>
<dbReference type="PROSITE" id="PS51192">
    <property type="entry name" value="HELICASE_ATP_BIND_1"/>
    <property type="match status" value="1"/>
</dbReference>
<evidence type="ECO:0000256" key="5">
    <source>
        <dbReference type="ARBA" id="ARBA00022840"/>
    </source>
</evidence>
<evidence type="ECO:0000256" key="4">
    <source>
        <dbReference type="ARBA" id="ARBA00022806"/>
    </source>
</evidence>
<accession>A0A0A9Z2K7</accession>
<dbReference type="SMART" id="SM00490">
    <property type="entry name" value="HELICc"/>
    <property type="match status" value="1"/>
</dbReference>
<dbReference type="InterPro" id="IPR027417">
    <property type="entry name" value="P-loop_NTPase"/>
</dbReference>
<dbReference type="GO" id="GO:0003724">
    <property type="term" value="F:RNA helicase activity"/>
    <property type="evidence" value="ECO:0007669"/>
    <property type="project" value="UniProtKB-EC"/>
</dbReference>
<dbReference type="CDD" id="cd18787">
    <property type="entry name" value="SF2_C_DEAD"/>
    <property type="match status" value="1"/>
</dbReference>
<evidence type="ECO:0000259" key="7">
    <source>
        <dbReference type="PROSITE" id="PS51192"/>
    </source>
</evidence>
<evidence type="ECO:0000259" key="8">
    <source>
        <dbReference type="PROSITE" id="PS51194"/>
    </source>
</evidence>
<protein>
    <recommendedName>
        <fullName evidence="1">RNA helicase</fullName>
        <ecNumber evidence="1">3.6.4.13</ecNumber>
    </recommendedName>
</protein>
<keyword evidence="5" id="KW-0067">ATP-binding</keyword>
<name>A0A0A9Z2K7_LYGHE</name>
<evidence type="ECO:0000256" key="3">
    <source>
        <dbReference type="ARBA" id="ARBA00022801"/>
    </source>
</evidence>
<dbReference type="GO" id="GO:0005524">
    <property type="term" value="F:ATP binding"/>
    <property type="evidence" value="ECO:0007669"/>
    <property type="project" value="UniProtKB-KW"/>
</dbReference>
<dbReference type="Gene3D" id="3.40.50.300">
    <property type="entry name" value="P-loop containing nucleotide triphosphate hydrolases"/>
    <property type="match status" value="2"/>
</dbReference>
<dbReference type="Pfam" id="PF00271">
    <property type="entry name" value="Helicase_C"/>
    <property type="match status" value="1"/>
</dbReference>
<dbReference type="InterPro" id="IPR014001">
    <property type="entry name" value="Helicase_ATP-bd"/>
</dbReference>
<dbReference type="EC" id="3.6.4.13" evidence="1"/>
<dbReference type="InterPro" id="IPR011545">
    <property type="entry name" value="DEAD/DEAH_box_helicase_dom"/>
</dbReference>
<dbReference type="InterPro" id="IPR001650">
    <property type="entry name" value="Helicase_C-like"/>
</dbReference>
<evidence type="ECO:0000256" key="6">
    <source>
        <dbReference type="PROSITE-ProRule" id="PRU00552"/>
    </source>
</evidence>
<keyword evidence="2" id="KW-0547">Nucleotide-binding</keyword>
<dbReference type="GO" id="GO:0003676">
    <property type="term" value="F:nucleic acid binding"/>
    <property type="evidence" value="ECO:0007669"/>
    <property type="project" value="InterPro"/>
</dbReference>
<reference evidence="10" key="2">
    <citation type="submission" date="2014-07" db="EMBL/GenBank/DDBJ databases">
        <authorList>
            <person name="Hull J."/>
        </authorList>
    </citation>
    <scope>NUCLEOTIDE SEQUENCE</scope>
</reference>
<sequence>MQRRALSLLLRRNIKINAVEFSTALEQDPLDLFNPKGAPKYEKVLEISRPASRKNHVEHKSKTSKNKKSELLKGHAVIECQRPEFNHYKNQTYDMKEIPLASKGWNHYKSKGDFFIIKLYENDEDMKYYFHGEVTSFEDLELDNKIVDALKTINILRPTRIQETSIPVILSGKNTLIAAETGCGKTLAYLVPVIQQVIRWNNELKDRPPNSPLAMIMCPSRELATQIGTVAKQLSHLLPFSCNTLLGGRTKRMMMNPAFRDVDIQISTPGVISKLSTVGIYDLQGVKHVVLDESDTMMDDSFNEILLRLLKRMKISYKNDPKNIYDGCQLTLASATIPTSIYTILADCVEPDSLEKVTSHKLHRVLPHVPQTFYRLGLTQKPSKLLHLVKKAVERNEPTLIFSNKSKTCDWISLMLHENGIPISNLNGDMPAEVRQGKFEMFKNGEIPVLSCTDVASRGLDTRNVKWVINYDFPNFMADYVHRCGRVGRYGSPKDSQVVNFVTYSGEIELVNKIEMAVRTMKDLPNVNANISRIIAHRK</sequence>
<keyword evidence="4 10" id="KW-0347">Helicase</keyword>
<gene>
    <name evidence="10" type="primary">Ddx28_0</name>
    <name evidence="10" type="ORF">CM83_38164</name>
</gene>
<feature type="domain" description="Helicase C-terminal" evidence="8">
    <location>
        <begin position="384"/>
        <end position="535"/>
    </location>
</feature>
<feature type="domain" description="Helicase ATP-binding" evidence="7">
    <location>
        <begin position="166"/>
        <end position="355"/>
    </location>
</feature>
<dbReference type="SMART" id="SM00487">
    <property type="entry name" value="DEXDc"/>
    <property type="match status" value="1"/>
</dbReference>
<dbReference type="PROSITE" id="PS51195">
    <property type="entry name" value="Q_MOTIF"/>
    <property type="match status" value="1"/>
</dbReference>
<dbReference type="SUPFAM" id="SSF52540">
    <property type="entry name" value="P-loop containing nucleoside triphosphate hydrolases"/>
    <property type="match status" value="1"/>
</dbReference>
<evidence type="ECO:0000259" key="9">
    <source>
        <dbReference type="PROSITE" id="PS51195"/>
    </source>
</evidence>
<dbReference type="Pfam" id="PF00270">
    <property type="entry name" value="DEAD"/>
    <property type="match status" value="1"/>
</dbReference>
<evidence type="ECO:0000313" key="10">
    <source>
        <dbReference type="EMBL" id="JAG36045.1"/>
    </source>
</evidence>
<dbReference type="GO" id="GO:0016787">
    <property type="term" value="F:hydrolase activity"/>
    <property type="evidence" value="ECO:0007669"/>
    <property type="project" value="UniProtKB-KW"/>
</dbReference>
<evidence type="ECO:0000256" key="1">
    <source>
        <dbReference type="ARBA" id="ARBA00012552"/>
    </source>
</evidence>
<feature type="domain" description="DEAD-box RNA helicase Q" evidence="9">
    <location>
        <begin position="135"/>
        <end position="163"/>
    </location>
</feature>
<proteinExistence type="predicted"/>
<dbReference type="EMBL" id="GBHO01007559">
    <property type="protein sequence ID" value="JAG36045.1"/>
    <property type="molecule type" value="Transcribed_RNA"/>
</dbReference>
<dbReference type="PANTHER" id="PTHR47960">
    <property type="entry name" value="DEAD-BOX ATP-DEPENDENT RNA HELICASE 50"/>
    <property type="match status" value="1"/>
</dbReference>
<evidence type="ECO:0000256" key="2">
    <source>
        <dbReference type="ARBA" id="ARBA00022741"/>
    </source>
</evidence>
<keyword evidence="3" id="KW-0378">Hydrolase</keyword>
<reference evidence="10" key="1">
    <citation type="journal article" date="2014" name="PLoS ONE">
        <title>Transcriptome-Based Identification of ABC Transporters in the Western Tarnished Plant Bug Lygus hesperus.</title>
        <authorList>
            <person name="Hull J.J."/>
            <person name="Chaney K."/>
            <person name="Geib S.M."/>
            <person name="Fabrick J.A."/>
            <person name="Brent C.S."/>
            <person name="Walsh D."/>
            <person name="Lavine L.C."/>
        </authorList>
    </citation>
    <scope>NUCLEOTIDE SEQUENCE</scope>
</reference>